<dbReference type="InterPro" id="IPR023353">
    <property type="entry name" value="LemA-like_dom_sf"/>
</dbReference>
<evidence type="ECO:0000256" key="2">
    <source>
        <dbReference type="ARBA" id="ARBA00008854"/>
    </source>
</evidence>
<evidence type="ECO:0000256" key="4">
    <source>
        <dbReference type="ARBA" id="ARBA00022989"/>
    </source>
</evidence>
<evidence type="ECO:0008006" key="9">
    <source>
        <dbReference type="Google" id="ProtNLM"/>
    </source>
</evidence>
<dbReference type="Proteomes" id="UP000381693">
    <property type="component" value="Unassembled WGS sequence"/>
</dbReference>
<evidence type="ECO:0000256" key="1">
    <source>
        <dbReference type="ARBA" id="ARBA00004167"/>
    </source>
</evidence>
<reference evidence="7" key="1">
    <citation type="submission" date="2019-09" db="EMBL/GenBank/DDBJ databases">
        <authorList>
            <person name="Cremers G."/>
        </authorList>
    </citation>
    <scope>NUCLEOTIDE SEQUENCE [LARGE SCALE GENOMIC DNA]</scope>
    <source>
        <strain evidence="7">3B</strain>
    </source>
</reference>
<evidence type="ECO:0000313" key="7">
    <source>
        <dbReference type="EMBL" id="VVM04740.1"/>
    </source>
</evidence>
<proteinExistence type="inferred from homology"/>
<evidence type="ECO:0000256" key="5">
    <source>
        <dbReference type="ARBA" id="ARBA00023136"/>
    </source>
</evidence>
<evidence type="ECO:0000313" key="8">
    <source>
        <dbReference type="Proteomes" id="UP000381693"/>
    </source>
</evidence>
<organism evidence="7 8">
    <name type="scientific">Methylacidimicrobium cyclopophantes</name>
    <dbReference type="NCBI Taxonomy" id="1041766"/>
    <lineage>
        <taxon>Bacteria</taxon>
        <taxon>Pseudomonadati</taxon>
        <taxon>Verrucomicrobiota</taxon>
        <taxon>Methylacidimicrobium</taxon>
    </lineage>
</organism>
<comment type="similarity">
    <text evidence="2">Belongs to the LemA family.</text>
</comment>
<dbReference type="Gene3D" id="1.20.1440.20">
    <property type="entry name" value="LemA-like domain"/>
    <property type="match status" value="1"/>
</dbReference>
<name>A0A5E6M5X6_9BACT</name>
<keyword evidence="8" id="KW-1185">Reference proteome</keyword>
<dbReference type="Pfam" id="PF04011">
    <property type="entry name" value="LemA"/>
    <property type="match status" value="1"/>
</dbReference>
<dbReference type="SUPFAM" id="SSF140478">
    <property type="entry name" value="LemA-like"/>
    <property type="match status" value="1"/>
</dbReference>
<dbReference type="PANTHER" id="PTHR34478">
    <property type="entry name" value="PROTEIN LEMA"/>
    <property type="match status" value="1"/>
</dbReference>
<evidence type="ECO:0000256" key="6">
    <source>
        <dbReference type="SAM" id="MobiDB-lite"/>
    </source>
</evidence>
<dbReference type="AlphaFoldDB" id="A0A5E6M5X6"/>
<accession>A0A5E6M5X6</accession>
<dbReference type="PANTHER" id="PTHR34478:SF2">
    <property type="entry name" value="MEMBRANE PROTEIN"/>
    <property type="match status" value="1"/>
</dbReference>
<dbReference type="InterPro" id="IPR007156">
    <property type="entry name" value="MamQ_LemA"/>
</dbReference>
<keyword evidence="4" id="KW-1133">Transmembrane helix</keyword>
<comment type="caution">
    <text evidence="7">The sequence shown here is derived from an EMBL/GenBank/DDBJ whole genome shotgun (WGS) entry which is preliminary data.</text>
</comment>
<dbReference type="GO" id="GO:0016020">
    <property type="term" value="C:membrane"/>
    <property type="evidence" value="ECO:0007669"/>
    <property type="project" value="UniProtKB-SubCell"/>
</dbReference>
<keyword evidence="3" id="KW-0812">Transmembrane</keyword>
<dbReference type="EMBL" id="CABFUZ020000039">
    <property type="protein sequence ID" value="VVM04740.1"/>
    <property type="molecule type" value="Genomic_DNA"/>
</dbReference>
<protein>
    <recommendedName>
        <fullName evidence="9">LemA protein</fullName>
    </recommendedName>
</protein>
<comment type="subcellular location">
    <subcellularLocation>
        <location evidence="1">Membrane</location>
        <topology evidence="1">Single-pass membrane protein</topology>
    </subcellularLocation>
</comment>
<evidence type="ECO:0000256" key="3">
    <source>
        <dbReference type="ARBA" id="ARBA00022692"/>
    </source>
</evidence>
<keyword evidence="5" id="KW-0472">Membrane</keyword>
<sequence length="230" mass="25536">MTPGIPPFFPFQPMPSAEGRSFPTHRFFWLLALSLLFSGCGYNQIQSEDEKVKAAWAEVVNQYKRRADLVPNLVSVVKGYAAHEKEVLTQVTEARARAGSLAVTPELLQNEEAMRRFAAAQGELGTALNRLMAIAENYPQLKADNLFRDLQAQLEGTENRIAVARRRYIQAVQSYNTLVRTFPTNLTALFFHYSPKPTFSVENQAQLSQPPSVDFSGPAAEGVPPAPAPR</sequence>
<gene>
    <name evidence="7" type="ORF">MAMC_00207</name>
</gene>
<feature type="region of interest" description="Disordered" evidence="6">
    <location>
        <begin position="203"/>
        <end position="230"/>
    </location>
</feature>